<dbReference type="EMBL" id="AMFJ01000137">
    <property type="protein sequence ID" value="EKE29611.1"/>
    <property type="molecule type" value="Genomic_DNA"/>
</dbReference>
<evidence type="ECO:0000259" key="1">
    <source>
        <dbReference type="PROSITE" id="PS51462"/>
    </source>
</evidence>
<dbReference type="Gene3D" id="3.90.79.10">
    <property type="entry name" value="Nucleoside Triphosphate Pyrophosphohydrolase"/>
    <property type="match status" value="1"/>
</dbReference>
<organism evidence="2">
    <name type="scientific">uncultured bacterium</name>
    <name type="common">gcode 4</name>
    <dbReference type="NCBI Taxonomy" id="1234023"/>
    <lineage>
        <taxon>Bacteria</taxon>
        <taxon>environmental samples</taxon>
    </lineage>
</organism>
<accession>K2FEJ7</accession>
<dbReference type="InterPro" id="IPR015797">
    <property type="entry name" value="NUDIX_hydrolase-like_dom_sf"/>
</dbReference>
<reference evidence="2" key="1">
    <citation type="journal article" date="2012" name="Science">
        <title>Fermentation, hydrogen, and sulfur metabolism in multiple uncultivated bacterial phyla.</title>
        <authorList>
            <person name="Wrighton K.C."/>
            <person name="Thomas B.C."/>
            <person name="Sharon I."/>
            <person name="Miller C.S."/>
            <person name="Castelle C.J."/>
            <person name="VerBerkmoes N.C."/>
            <person name="Wilkins M.J."/>
            <person name="Hettich R.L."/>
            <person name="Lipton M.S."/>
            <person name="Williams K.H."/>
            <person name="Long P.E."/>
            <person name="Banfield J.F."/>
        </authorList>
    </citation>
    <scope>NUCLEOTIDE SEQUENCE [LARGE SCALE GENOMIC DNA]</scope>
</reference>
<comment type="caution">
    <text evidence="2">The sequence shown here is derived from an EMBL/GenBank/DDBJ whole genome shotgun (WGS) entry which is preliminary data.</text>
</comment>
<evidence type="ECO:0000313" key="2">
    <source>
        <dbReference type="EMBL" id="EKE29611.1"/>
    </source>
</evidence>
<dbReference type="InterPro" id="IPR000086">
    <property type="entry name" value="NUDIX_hydrolase_dom"/>
</dbReference>
<dbReference type="SUPFAM" id="SSF55811">
    <property type="entry name" value="Nudix"/>
    <property type="match status" value="1"/>
</dbReference>
<protein>
    <recommendedName>
        <fullName evidence="1">Nudix hydrolase domain-containing protein</fullName>
    </recommendedName>
</protein>
<gene>
    <name evidence="2" type="ORF">ACD_2C00137G0001</name>
</gene>
<dbReference type="Pfam" id="PF00293">
    <property type="entry name" value="NUDIX"/>
    <property type="match status" value="1"/>
</dbReference>
<dbReference type="PROSITE" id="PS51462">
    <property type="entry name" value="NUDIX"/>
    <property type="match status" value="1"/>
</dbReference>
<dbReference type="AlphaFoldDB" id="K2FEJ7"/>
<feature type="domain" description="Nudix hydrolase" evidence="1">
    <location>
        <begin position="28"/>
        <end position="173"/>
    </location>
</feature>
<name>K2FEJ7_9BACT</name>
<sequence length="190" mass="23358">MLLSGKIKFIGYNTEISLRQSKSMTDKNLRNNVMAFIFDESARILIWKYNSPKPSWTFPKWWLNENEDEIEWLFREIREELDIQESELELVHVHHKPIIKYFTDEEIEWKIKNKWEYFIWKSEKVFMLEFIWNTDYIDTSKTNELSGYKFISFNELKDFMKEDIINFLLEQTSEEIMNKHLEQKNFTIDK</sequence>
<proteinExistence type="predicted"/>